<reference evidence="2 3" key="1">
    <citation type="submission" date="2018-06" db="EMBL/GenBank/DDBJ databases">
        <title>Genomic Encyclopedia of Type Strains, Phase IV (KMG-IV): sequencing the most valuable type-strain genomes for metagenomic binning, comparative biology and taxonomic classification.</title>
        <authorList>
            <person name="Goeker M."/>
        </authorList>
    </citation>
    <scope>NUCLEOTIDE SEQUENCE [LARGE SCALE GENOMIC DNA]</scope>
    <source>
        <strain evidence="2 3">DSM 44599</strain>
    </source>
</reference>
<evidence type="ECO:0000313" key="2">
    <source>
        <dbReference type="EMBL" id="RBO87957.1"/>
    </source>
</evidence>
<dbReference type="RefSeq" id="WP_084537343.1">
    <property type="nucleotide sequence ID" value="NZ_QNRE01000010.1"/>
</dbReference>
<dbReference type="Proteomes" id="UP000252586">
    <property type="component" value="Unassembled WGS sequence"/>
</dbReference>
<dbReference type="AlphaFoldDB" id="A0A366DD22"/>
<feature type="region of interest" description="Disordered" evidence="1">
    <location>
        <begin position="64"/>
        <end position="86"/>
    </location>
</feature>
<evidence type="ECO:0000256" key="1">
    <source>
        <dbReference type="SAM" id="MobiDB-lite"/>
    </source>
</evidence>
<proteinExistence type="predicted"/>
<comment type="caution">
    <text evidence="2">The sequence shown here is derived from an EMBL/GenBank/DDBJ whole genome shotgun (WGS) entry which is preliminary data.</text>
</comment>
<accession>A0A366DD22</accession>
<sequence>MTETYNENVVDAEIEAIKSTLITVPGMAGSPGTIPPPLAAVFAVHQHELGVRVHPELATKKYQHPIRGPRSAYNPAGRYVPIGDPDPEPVRIPRVADYTAEERQVIVAQLQALGDIPESASAGDVAFVVTD</sequence>
<protein>
    <submittedName>
        <fullName evidence="2">Uncharacterized protein DUF2744</fullName>
    </submittedName>
</protein>
<dbReference type="EMBL" id="QNRE01000010">
    <property type="protein sequence ID" value="RBO87957.1"/>
    <property type="molecule type" value="Genomic_DNA"/>
</dbReference>
<dbReference type="OrthoDB" id="4570349at2"/>
<organism evidence="2 3">
    <name type="scientific">Nocardia puris</name>
    <dbReference type="NCBI Taxonomy" id="208602"/>
    <lineage>
        <taxon>Bacteria</taxon>
        <taxon>Bacillati</taxon>
        <taxon>Actinomycetota</taxon>
        <taxon>Actinomycetes</taxon>
        <taxon>Mycobacteriales</taxon>
        <taxon>Nocardiaceae</taxon>
        <taxon>Nocardia</taxon>
    </lineage>
</organism>
<dbReference type="STRING" id="1210090.GCA_001613185_00959"/>
<name>A0A366DD22_9NOCA</name>
<keyword evidence="3" id="KW-1185">Reference proteome</keyword>
<dbReference type="Pfam" id="PF10910">
    <property type="entry name" value="Phage_gene29"/>
    <property type="match status" value="1"/>
</dbReference>
<dbReference type="InterPro" id="IPR021226">
    <property type="entry name" value="Phage_gene29"/>
</dbReference>
<gene>
    <name evidence="2" type="ORF">DFR74_110213</name>
</gene>
<evidence type="ECO:0000313" key="3">
    <source>
        <dbReference type="Proteomes" id="UP000252586"/>
    </source>
</evidence>